<feature type="compositionally biased region" description="Basic and acidic residues" evidence="1">
    <location>
        <begin position="66"/>
        <end position="77"/>
    </location>
</feature>
<gene>
    <name evidence="2" type="ORF">ANN_13761</name>
</gene>
<accession>A0ABQ8SVE1</accession>
<sequence>MAGLCEGGNEPAGSLKAICGYMKKETKEKIAEAVSVIRKCFIAWKTSAENEQNEKKKPQNEVTTANKEDKQREDNSSERQVVLFQSFPRT</sequence>
<evidence type="ECO:0000313" key="2">
    <source>
        <dbReference type="EMBL" id="KAJ4437823.1"/>
    </source>
</evidence>
<dbReference type="Proteomes" id="UP001148838">
    <property type="component" value="Unassembled WGS sequence"/>
</dbReference>
<evidence type="ECO:0000256" key="1">
    <source>
        <dbReference type="SAM" id="MobiDB-lite"/>
    </source>
</evidence>
<reference evidence="2 3" key="1">
    <citation type="journal article" date="2022" name="Allergy">
        <title>Genome assembly and annotation of Periplaneta americana reveal a comprehensive cockroach allergen profile.</title>
        <authorList>
            <person name="Wang L."/>
            <person name="Xiong Q."/>
            <person name="Saelim N."/>
            <person name="Wang L."/>
            <person name="Nong W."/>
            <person name="Wan A.T."/>
            <person name="Shi M."/>
            <person name="Liu X."/>
            <person name="Cao Q."/>
            <person name="Hui J.H.L."/>
            <person name="Sookrung N."/>
            <person name="Leung T.F."/>
            <person name="Tungtrongchitr A."/>
            <person name="Tsui S.K.W."/>
        </authorList>
    </citation>
    <scope>NUCLEOTIDE SEQUENCE [LARGE SCALE GENOMIC DNA]</scope>
    <source>
        <strain evidence="2">PWHHKU_190912</strain>
    </source>
</reference>
<protein>
    <submittedName>
        <fullName evidence="2">Uncharacterized protein</fullName>
    </submittedName>
</protein>
<keyword evidence="3" id="KW-1185">Reference proteome</keyword>
<dbReference type="EMBL" id="JAJSOF020000019">
    <property type="protein sequence ID" value="KAJ4437823.1"/>
    <property type="molecule type" value="Genomic_DNA"/>
</dbReference>
<feature type="region of interest" description="Disordered" evidence="1">
    <location>
        <begin position="48"/>
        <end position="90"/>
    </location>
</feature>
<evidence type="ECO:0000313" key="3">
    <source>
        <dbReference type="Proteomes" id="UP001148838"/>
    </source>
</evidence>
<name>A0ABQ8SVE1_PERAM</name>
<comment type="caution">
    <text evidence="2">The sequence shown here is derived from an EMBL/GenBank/DDBJ whole genome shotgun (WGS) entry which is preliminary data.</text>
</comment>
<organism evidence="2 3">
    <name type="scientific">Periplaneta americana</name>
    <name type="common">American cockroach</name>
    <name type="synonym">Blatta americana</name>
    <dbReference type="NCBI Taxonomy" id="6978"/>
    <lineage>
        <taxon>Eukaryota</taxon>
        <taxon>Metazoa</taxon>
        <taxon>Ecdysozoa</taxon>
        <taxon>Arthropoda</taxon>
        <taxon>Hexapoda</taxon>
        <taxon>Insecta</taxon>
        <taxon>Pterygota</taxon>
        <taxon>Neoptera</taxon>
        <taxon>Polyneoptera</taxon>
        <taxon>Dictyoptera</taxon>
        <taxon>Blattodea</taxon>
        <taxon>Blattoidea</taxon>
        <taxon>Blattidae</taxon>
        <taxon>Blattinae</taxon>
        <taxon>Periplaneta</taxon>
    </lineage>
</organism>
<proteinExistence type="predicted"/>